<dbReference type="Gene3D" id="2.170.130.30">
    <property type="match status" value="1"/>
</dbReference>
<evidence type="ECO:0000313" key="5">
    <source>
        <dbReference type="Proteomes" id="UP000727506"/>
    </source>
</evidence>
<dbReference type="InterPro" id="IPR027954">
    <property type="entry name" value="Transcobalamin-like_C"/>
</dbReference>
<sequence>MADNEKRADSAKAAALTVDASDGGSRLSADGAPCAPARPRALWQKAAIAVVAAASAALIGISAAALLAPPASDGAADVGLLQTTVEPDGAADAPADDADASSDAAKDAADSSDGRSDAASADADAADGAASASDARSLDARTPAQDEAGASPATNAPAAQPDSGSGGSGEGAAPAPSPATVTVRVSVGSQAVGNPVSASGTYTFEQGATAYDALCALGLSVNVRDSAMGLYVAAVGGLAEKEHGGESGWKYSVNGADPQMSSAAYALHDGDVVAWRYVTSLAG</sequence>
<feature type="compositionally biased region" description="Low complexity" evidence="1">
    <location>
        <begin position="117"/>
        <end position="135"/>
    </location>
</feature>
<feature type="region of interest" description="Disordered" evidence="1">
    <location>
        <begin position="87"/>
        <end position="181"/>
    </location>
</feature>
<dbReference type="EMBL" id="JAGZSV010000046">
    <property type="protein sequence ID" value="MBS6940599.1"/>
    <property type="molecule type" value="Genomic_DNA"/>
</dbReference>
<evidence type="ECO:0000313" key="4">
    <source>
        <dbReference type="EMBL" id="MBS6940599.1"/>
    </source>
</evidence>
<reference evidence="4" key="1">
    <citation type="submission" date="2021-02" db="EMBL/GenBank/DDBJ databases">
        <title>Infant gut strain persistence is associated with maternal origin, phylogeny, and functional potential including surface adhesion and iron acquisition.</title>
        <authorList>
            <person name="Lou Y.C."/>
        </authorList>
    </citation>
    <scope>NUCLEOTIDE SEQUENCE</scope>
    <source>
        <strain evidence="4">L2_039_000G1_dasL2_039_000G1_concoct_11</strain>
    </source>
</reference>
<dbReference type="Proteomes" id="UP000727506">
    <property type="component" value="Unassembled WGS sequence"/>
</dbReference>
<dbReference type="Pfam" id="PF14478">
    <property type="entry name" value="DUF4430"/>
    <property type="match status" value="1"/>
</dbReference>
<feature type="compositionally biased region" description="Basic and acidic residues" evidence="1">
    <location>
        <begin position="1"/>
        <end position="10"/>
    </location>
</feature>
<feature type="compositionally biased region" description="Basic and acidic residues" evidence="1">
    <location>
        <begin position="104"/>
        <end position="116"/>
    </location>
</feature>
<evidence type="ECO:0000256" key="1">
    <source>
        <dbReference type="SAM" id="MobiDB-lite"/>
    </source>
</evidence>
<name>A0A943UWW2_9ACTN</name>
<feature type="domain" description="Transcobalamin-like C-terminal" evidence="3">
    <location>
        <begin position="207"/>
        <end position="278"/>
    </location>
</feature>
<gene>
    <name evidence="4" type="ORF">KH142_03790</name>
</gene>
<proteinExistence type="predicted"/>
<dbReference type="AlphaFoldDB" id="A0A943UWW2"/>
<evidence type="ECO:0000259" key="3">
    <source>
        <dbReference type="Pfam" id="PF14478"/>
    </source>
</evidence>
<accession>A0A943UWW2</accession>
<feature type="transmembrane region" description="Helical" evidence="2">
    <location>
        <begin position="46"/>
        <end position="68"/>
    </location>
</feature>
<keyword evidence="2" id="KW-0472">Membrane</keyword>
<keyword evidence="2" id="KW-0812">Transmembrane</keyword>
<feature type="region of interest" description="Disordered" evidence="1">
    <location>
        <begin position="1"/>
        <end position="36"/>
    </location>
</feature>
<organism evidence="4 5">
    <name type="scientific">Slackia piriformis</name>
    <dbReference type="NCBI Taxonomy" id="626934"/>
    <lineage>
        <taxon>Bacteria</taxon>
        <taxon>Bacillati</taxon>
        <taxon>Actinomycetota</taxon>
        <taxon>Coriobacteriia</taxon>
        <taxon>Eggerthellales</taxon>
        <taxon>Eggerthellaceae</taxon>
        <taxon>Slackia</taxon>
    </lineage>
</organism>
<evidence type="ECO:0000256" key="2">
    <source>
        <dbReference type="SAM" id="Phobius"/>
    </source>
</evidence>
<keyword evidence="2" id="KW-1133">Transmembrane helix</keyword>
<protein>
    <submittedName>
        <fullName evidence="4">DUF4430 domain-containing protein</fullName>
    </submittedName>
</protein>
<comment type="caution">
    <text evidence="4">The sequence shown here is derived from an EMBL/GenBank/DDBJ whole genome shotgun (WGS) entry which is preliminary data.</text>
</comment>
<feature type="compositionally biased region" description="Low complexity" evidence="1">
    <location>
        <begin position="148"/>
        <end position="163"/>
    </location>
</feature>